<evidence type="ECO:0000256" key="3">
    <source>
        <dbReference type="ARBA" id="ARBA00022692"/>
    </source>
</evidence>
<evidence type="ECO:0000256" key="2">
    <source>
        <dbReference type="ARBA" id="ARBA00005268"/>
    </source>
</evidence>
<organism evidence="7 8">
    <name type="scientific">Hermanssonia centrifuga</name>
    <dbReference type="NCBI Taxonomy" id="98765"/>
    <lineage>
        <taxon>Eukaryota</taxon>
        <taxon>Fungi</taxon>
        <taxon>Dikarya</taxon>
        <taxon>Basidiomycota</taxon>
        <taxon>Agaricomycotina</taxon>
        <taxon>Agaricomycetes</taxon>
        <taxon>Polyporales</taxon>
        <taxon>Meruliaceae</taxon>
        <taxon>Hermanssonia</taxon>
    </lineage>
</organism>
<evidence type="ECO:0000256" key="6">
    <source>
        <dbReference type="SAM" id="Phobius"/>
    </source>
</evidence>
<keyword evidence="5 6" id="KW-0472">Membrane</keyword>
<keyword evidence="4 6" id="KW-1133">Transmembrane helix</keyword>
<keyword evidence="8" id="KW-1185">Reference proteome</keyword>
<name>A0A2R6NW75_9APHY</name>
<dbReference type="PANTHER" id="PTHR30028">
    <property type="entry name" value="UPF0014 INNER MEMBRANE PROTEIN YBBM-RELATED"/>
    <property type="match status" value="1"/>
</dbReference>
<evidence type="ECO:0000313" key="8">
    <source>
        <dbReference type="Proteomes" id="UP000186601"/>
    </source>
</evidence>
<comment type="subcellular location">
    <subcellularLocation>
        <location evidence="1">Membrane</location>
        <topology evidence="1">Multi-pass membrane protein</topology>
    </subcellularLocation>
</comment>
<reference evidence="7 8" key="1">
    <citation type="submission" date="2018-02" db="EMBL/GenBank/DDBJ databases">
        <title>Genome sequence of the basidiomycete white-rot fungus Phlebia centrifuga.</title>
        <authorList>
            <person name="Granchi Z."/>
            <person name="Peng M."/>
            <person name="de Vries R.P."/>
            <person name="Hilden K."/>
            <person name="Makela M.R."/>
            <person name="Grigoriev I."/>
            <person name="Riley R."/>
        </authorList>
    </citation>
    <scope>NUCLEOTIDE SEQUENCE [LARGE SCALE GENOMIC DNA]</scope>
    <source>
        <strain evidence="7 8">FBCC195</strain>
    </source>
</reference>
<dbReference type="OrthoDB" id="432685at2759"/>
<accession>A0A2R6NW75</accession>
<evidence type="ECO:0000256" key="5">
    <source>
        <dbReference type="ARBA" id="ARBA00023136"/>
    </source>
</evidence>
<evidence type="ECO:0000256" key="4">
    <source>
        <dbReference type="ARBA" id="ARBA00022989"/>
    </source>
</evidence>
<dbReference type="AlphaFoldDB" id="A0A2R6NW75"/>
<dbReference type="Pfam" id="PF03649">
    <property type="entry name" value="UPF0014"/>
    <property type="match status" value="1"/>
</dbReference>
<comment type="caution">
    <text evidence="7">The sequence shown here is derived from an EMBL/GenBank/DDBJ whole genome shotgun (WGS) entry which is preliminary data.</text>
</comment>
<dbReference type="InterPro" id="IPR005226">
    <property type="entry name" value="UPF0014_fam"/>
</dbReference>
<dbReference type="EMBL" id="MLYV02000758">
    <property type="protein sequence ID" value="PSR78111.1"/>
    <property type="molecule type" value="Genomic_DNA"/>
</dbReference>
<sequence length="104" mass="11755">MTGAILGGSSVQQAARLQMVIMFMISSCTALSSIVTTILALSVVVDSEHRVRSDRIDNRPHAVWRARNWMAGKIAEKIKAAWVRFVERFKREDADREELQGLLR</sequence>
<evidence type="ECO:0000256" key="1">
    <source>
        <dbReference type="ARBA" id="ARBA00004141"/>
    </source>
</evidence>
<comment type="similarity">
    <text evidence="2">Belongs to the UPF0014 family.</text>
</comment>
<gene>
    <name evidence="7" type="ORF">PHLCEN_2v7575</name>
</gene>
<dbReference type="GO" id="GO:0005886">
    <property type="term" value="C:plasma membrane"/>
    <property type="evidence" value="ECO:0007669"/>
    <property type="project" value="TreeGrafter"/>
</dbReference>
<keyword evidence="3 6" id="KW-0812">Transmembrane</keyword>
<dbReference type="PANTHER" id="PTHR30028:SF0">
    <property type="entry name" value="PROTEIN ALUMINUM SENSITIVE 3"/>
    <property type="match status" value="1"/>
</dbReference>
<dbReference type="Proteomes" id="UP000186601">
    <property type="component" value="Unassembled WGS sequence"/>
</dbReference>
<evidence type="ECO:0000313" key="7">
    <source>
        <dbReference type="EMBL" id="PSR78111.1"/>
    </source>
</evidence>
<proteinExistence type="inferred from homology"/>
<feature type="transmembrane region" description="Helical" evidence="6">
    <location>
        <begin position="20"/>
        <end position="45"/>
    </location>
</feature>
<protein>
    <submittedName>
        <fullName evidence="7">Uncharacterized protein</fullName>
    </submittedName>
</protein>